<comment type="caution">
    <text evidence="1">The sequence shown here is derived from an EMBL/GenBank/DDBJ whole genome shotgun (WGS) entry which is preliminary data.</text>
</comment>
<protein>
    <submittedName>
        <fullName evidence="1">Uncharacterized protein</fullName>
    </submittedName>
</protein>
<evidence type="ECO:0000313" key="1">
    <source>
        <dbReference type="EMBL" id="GMH49416.1"/>
    </source>
</evidence>
<gene>
    <name evidence="1" type="ORF">TrLO_g4687</name>
</gene>
<sequence>MWERGYRSAGDEQIRHFCYKDATKLFASISFNEIGNIHPVDECFSVNTRLYLVWTPSPSEGGVSALSEHIAKANAECWSHVSLSEVEIADLSSKISIPRISFAGASDINIKDPVCICVYDRNGGFLMWNESYTMSFK</sequence>
<reference evidence="2" key="1">
    <citation type="journal article" date="2023" name="Commun. Biol.">
        <title>Genome analysis of Parmales, the sister group of diatoms, reveals the evolutionary specialization of diatoms from phago-mixotrophs to photoautotrophs.</title>
        <authorList>
            <person name="Ban H."/>
            <person name="Sato S."/>
            <person name="Yoshikawa S."/>
            <person name="Yamada K."/>
            <person name="Nakamura Y."/>
            <person name="Ichinomiya M."/>
            <person name="Sato N."/>
            <person name="Blanc-Mathieu R."/>
            <person name="Endo H."/>
            <person name="Kuwata A."/>
            <person name="Ogata H."/>
        </authorList>
    </citation>
    <scope>NUCLEOTIDE SEQUENCE [LARGE SCALE GENOMIC DNA]</scope>
    <source>
        <strain evidence="2">NIES 3700</strain>
    </source>
</reference>
<evidence type="ECO:0000313" key="2">
    <source>
        <dbReference type="Proteomes" id="UP001165122"/>
    </source>
</evidence>
<dbReference type="EMBL" id="BRXW01000383">
    <property type="protein sequence ID" value="GMH49416.1"/>
    <property type="molecule type" value="Genomic_DNA"/>
</dbReference>
<accession>A0A9W6ZBV7</accession>
<dbReference type="Proteomes" id="UP001165122">
    <property type="component" value="Unassembled WGS sequence"/>
</dbReference>
<keyword evidence="2" id="KW-1185">Reference proteome</keyword>
<dbReference type="AlphaFoldDB" id="A0A9W6ZBV7"/>
<organism evidence="1 2">
    <name type="scientific">Triparma laevis f. longispina</name>
    <dbReference type="NCBI Taxonomy" id="1714387"/>
    <lineage>
        <taxon>Eukaryota</taxon>
        <taxon>Sar</taxon>
        <taxon>Stramenopiles</taxon>
        <taxon>Ochrophyta</taxon>
        <taxon>Bolidophyceae</taxon>
        <taxon>Parmales</taxon>
        <taxon>Triparmaceae</taxon>
        <taxon>Triparma</taxon>
    </lineage>
</organism>
<proteinExistence type="predicted"/>
<name>A0A9W6ZBV7_9STRA</name>